<name>A0ABC9Z080_9NOCA</name>
<dbReference type="PROSITE" id="PS51257">
    <property type="entry name" value="PROKAR_LIPOPROTEIN"/>
    <property type="match status" value="1"/>
</dbReference>
<dbReference type="RefSeq" id="WP_143837522.1">
    <property type="nucleotide sequence ID" value="NZ_BBYQ01000090.1"/>
</dbReference>
<evidence type="ECO:0000313" key="3">
    <source>
        <dbReference type="EMBL" id="GAP30638.1"/>
    </source>
</evidence>
<sequence length="194" mass="20638">MKVIAGPPATRASLMLCAALITCTIAGCRADTTGTGARASDTSSPVAQQTSTTAAASHCVDENIADMGPNEMLALMRAGIRQLGGSWAQSADLLDSMTYPDDQWPWGPQPKHALADYVRGVCDYLPAVYPADTVERIRTISGVLFMDPLTTCTTWRIGGAETARTRKTDLAAITDPAQRAIAEITLKYFCPQLG</sequence>
<feature type="signal peptide" evidence="1">
    <location>
        <begin position="1"/>
        <end position="18"/>
    </location>
</feature>
<evidence type="ECO:0000313" key="2">
    <source>
        <dbReference type="EMBL" id="APA96850.1"/>
    </source>
</evidence>
<feature type="chain" id="PRO_5044722424" description="DUF732 domain-containing protein" evidence="1">
    <location>
        <begin position="19"/>
        <end position="194"/>
    </location>
</feature>
<protein>
    <recommendedName>
        <fullName evidence="6">DUF732 domain-containing protein</fullName>
    </recommendedName>
</protein>
<proteinExistence type="predicted"/>
<dbReference type="EMBL" id="CP017839">
    <property type="protein sequence ID" value="APA96850.1"/>
    <property type="molecule type" value="Genomic_DNA"/>
</dbReference>
<evidence type="ECO:0000256" key="1">
    <source>
        <dbReference type="SAM" id="SignalP"/>
    </source>
</evidence>
<gene>
    <name evidence="2" type="ORF">NS506_02790</name>
    <name evidence="3" type="ORF">NSK11_contig00090-0003</name>
</gene>
<evidence type="ECO:0008006" key="6">
    <source>
        <dbReference type="Google" id="ProtNLM"/>
    </source>
</evidence>
<accession>A0ABC9Z080</accession>
<evidence type="ECO:0000313" key="4">
    <source>
        <dbReference type="Proteomes" id="UP000037179"/>
    </source>
</evidence>
<reference evidence="3 4" key="2">
    <citation type="journal article" date="2016" name="Genome Announc.">
        <title>Draft Genome Sequence of Erythromycin- and Oxytetracycline-Sensitive Nocardia seriolae Strain U-1 (NBRC 110359).</title>
        <authorList>
            <person name="Imajoh M."/>
            <person name="Sukeda M."/>
            <person name="Shimizu M."/>
            <person name="Yamane J."/>
            <person name="Ohnishi K."/>
            <person name="Oshima S."/>
        </authorList>
    </citation>
    <scope>NUCLEOTIDE SEQUENCE [LARGE SCALE GENOMIC DNA]</scope>
    <source>
        <strain evidence="3 4">U-1</strain>
    </source>
</reference>
<dbReference type="AlphaFoldDB" id="A0ABC9Z080"/>
<evidence type="ECO:0000313" key="5">
    <source>
        <dbReference type="Proteomes" id="UP000180166"/>
    </source>
</evidence>
<reference evidence="4" key="1">
    <citation type="submission" date="2015-07" db="EMBL/GenBank/DDBJ databases">
        <title>Nocardia seriolae U-1 whole genome shotgun sequence.</title>
        <authorList>
            <person name="Imajoh M."/>
            <person name="Fukumoto Y."/>
            <person name="Sukeda M."/>
            <person name="Yamane J."/>
            <person name="Yamasaki K."/>
            <person name="Shimizu M."/>
            <person name="Ohnishi K."/>
            <person name="Oshima S."/>
        </authorList>
    </citation>
    <scope>NUCLEOTIDE SEQUENCE [LARGE SCALE GENOMIC DNA]</scope>
    <source>
        <strain evidence="4">U-1</strain>
    </source>
</reference>
<keyword evidence="4" id="KW-1185">Reference proteome</keyword>
<keyword evidence="1" id="KW-0732">Signal</keyword>
<reference evidence="2 5" key="3">
    <citation type="submission" date="2016-10" db="EMBL/GenBank/DDBJ databases">
        <title>Genome sequence of Nocardia seriolae strain EM150506, isolated from Anguila japonica.</title>
        <authorList>
            <person name="Han H.-J."/>
        </authorList>
    </citation>
    <scope>NUCLEOTIDE SEQUENCE [LARGE SCALE GENOMIC DNA]</scope>
    <source>
        <strain evidence="2 5">EM150506</strain>
    </source>
</reference>
<dbReference type="Proteomes" id="UP000180166">
    <property type="component" value="Chromosome"/>
</dbReference>
<dbReference type="EMBL" id="BBYQ01000090">
    <property type="protein sequence ID" value="GAP30638.1"/>
    <property type="molecule type" value="Genomic_DNA"/>
</dbReference>
<organism evidence="3 4">
    <name type="scientific">Nocardia seriolae</name>
    <dbReference type="NCBI Taxonomy" id="37332"/>
    <lineage>
        <taxon>Bacteria</taxon>
        <taxon>Bacillati</taxon>
        <taxon>Actinomycetota</taxon>
        <taxon>Actinomycetes</taxon>
        <taxon>Mycobacteriales</taxon>
        <taxon>Nocardiaceae</taxon>
        <taxon>Nocardia</taxon>
    </lineage>
</organism>
<dbReference type="KEGG" id="nsr:NS506_02790"/>
<dbReference type="Proteomes" id="UP000037179">
    <property type="component" value="Unassembled WGS sequence"/>
</dbReference>